<dbReference type="Pfam" id="PF00211">
    <property type="entry name" value="Guanylate_cyc"/>
    <property type="match status" value="1"/>
</dbReference>
<feature type="region of interest" description="Disordered" evidence="5">
    <location>
        <begin position="1"/>
        <end position="93"/>
    </location>
</feature>
<evidence type="ECO:0000256" key="4">
    <source>
        <dbReference type="ARBA" id="ARBA00023136"/>
    </source>
</evidence>
<feature type="compositionally biased region" description="Basic and acidic residues" evidence="5">
    <location>
        <begin position="380"/>
        <end position="397"/>
    </location>
</feature>
<evidence type="ECO:0000256" key="3">
    <source>
        <dbReference type="ARBA" id="ARBA00022989"/>
    </source>
</evidence>
<feature type="compositionally biased region" description="Low complexity" evidence="5">
    <location>
        <begin position="349"/>
        <end position="361"/>
    </location>
</feature>
<dbReference type="PANTHER" id="PTHR43081">
    <property type="entry name" value="ADENYLATE CYCLASE, TERMINAL-DIFFERENTIATION SPECIFIC-RELATED"/>
    <property type="match status" value="1"/>
</dbReference>
<sequence length="1039" mass="114579">ERNPSNSSESRSTGSSSVRGVSPENVYVSDQEEASPSPSRKKSFLQEGEKPNSLTRMDTILDSQFGTASGKKGPVSENSGSSEGKVVDRSGSGRPSLLSNLTGLSQVLAVDPRCKTSFARIVEHRLFTACFVFLTVYALFAPDLDSAFGSRQSKYVLSIVTSFVFFFFVLELLCQSYVKNGYLFGAFFWLDLAALLSLLPETWMVQQSEGSNSFVAGRSSELSRIFQLVGRSSRAARLNRLARMVRVAALIPKVAATFRTKMSDQDTDKLLDRKLHRIFSFLDEDTDGVIGQRVLDNVLERLRKNKPRPSSTSPRSSRFSISSWSSSAGSMATPRSNASQMGIQSAIKSDPTSPTSPTTSPRLGPESSPCSTPTASQRVPSKERNRTSEVRFGETTERQISAVSNPEVVTRQSSRSLTSLSRKSGRYSTASSWKSGEEDGVSFEVFSSAILGDDWVKERLMRACRQQVRKSESMQNIGMKHVEDVGVKVALGVLLLLLLLSFLTPVPEDLSGILALELMDTQARVQYSDWNLTTMPPPLQEQVSLWRASLEVSPDKGNLLYLDVSARIVCTELALGSGSSICPDVLDPGTPWNPRVSLQAVDEAIQRSNWRKADLQLLRIPIIEDVGISIEMLERQITSVALVDARKITESEAISSIITTVCVIVIIILGIATLTKDLSRLSKSLLKPLRSLTEEMQSIAQMQLAGLEPEGNAYERGTAEVRLIQLIFTQTKTAIRSWGKYVPWPVVQLLLAAGVDASPGVSEKEVSMFFSDIAGFTSIIEKLPPERSLLLLSRYFNDMSQVIDDHGGIVIEFIGDAILSVFGAPVKNRDHPEACVRATLKMLRALDRLNDWSKKHDLPKVGIRCGIHTGEVLCGNMGFHSRMKYGVVGENANIPAKLEEMNKNYGTDNLISEATYDRLSPTSFIIRPIDYVHLRQGHGDEPQAVELVFNVLGVLGKGPLPTKTQKLMAAADDFSNALEAYKGQLFGEALQQFTLTNQAMKDVYHEDDEPSLLFVKRCRYYLETPPPESWDGVWTGQVE</sequence>
<dbReference type="GO" id="GO:0035556">
    <property type="term" value="P:intracellular signal transduction"/>
    <property type="evidence" value="ECO:0007669"/>
    <property type="project" value="InterPro"/>
</dbReference>
<dbReference type="PROSITE" id="PS50125">
    <property type="entry name" value="GUANYLATE_CYCLASE_2"/>
    <property type="match status" value="1"/>
</dbReference>
<keyword evidence="4 6" id="KW-0472">Membrane</keyword>
<feature type="transmembrane region" description="Helical" evidence="6">
    <location>
        <begin position="181"/>
        <end position="199"/>
    </location>
</feature>
<dbReference type="Gene3D" id="3.30.70.1230">
    <property type="entry name" value="Nucleotide cyclase"/>
    <property type="match status" value="1"/>
</dbReference>
<name>A0A813HTK3_POLGL</name>
<dbReference type="InterPro" id="IPR001054">
    <property type="entry name" value="A/G_cyclase"/>
</dbReference>
<feature type="transmembrane region" description="Helical" evidence="6">
    <location>
        <begin position="485"/>
        <end position="503"/>
    </location>
</feature>
<comment type="subcellular location">
    <subcellularLocation>
        <location evidence="1">Membrane</location>
        <topology evidence="1">Multi-pass membrane protein</topology>
    </subcellularLocation>
</comment>
<dbReference type="InterPro" id="IPR027359">
    <property type="entry name" value="Volt_channel_dom_sf"/>
</dbReference>
<comment type="caution">
    <text evidence="8">The sequence shown here is derived from an EMBL/GenBank/DDBJ whole genome shotgun (WGS) entry which is preliminary data.</text>
</comment>
<gene>
    <name evidence="8" type="ORF">PGLA2088_LOCUS2225</name>
</gene>
<evidence type="ECO:0000313" key="9">
    <source>
        <dbReference type="Proteomes" id="UP000626109"/>
    </source>
</evidence>
<dbReference type="AlphaFoldDB" id="A0A813HTK3"/>
<feature type="transmembrane region" description="Helical" evidence="6">
    <location>
        <begin position="155"/>
        <end position="174"/>
    </location>
</feature>
<dbReference type="PANTHER" id="PTHR43081:SF1">
    <property type="entry name" value="ADENYLATE CYCLASE, TERMINAL-DIFFERENTIATION SPECIFIC"/>
    <property type="match status" value="1"/>
</dbReference>
<feature type="region of interest" description="Disordered" evidence="5">
    <location>
        <begin position="304"/>
        <end position="397"/>
    </location>
</feature>
<dbReference type="Proteomes" id="UP000626109">
    <property type="component" value="Unassembled WGS sequence"/>
</dbReference>
<dbReference type="CDD" id="cd07302">
    <property type="entry name" value="CHD"/>
    <property type="match status" value="1"/>
</dbReference>
<feature type="transmembrane region" description="Helical" evidence="6">
    <location>
        <begin position="653"/>
        <end position="674"/>
    </location>
</feature>
<dbReference type="SMART" id="SM00044">
    <property type="entry name" value="CYCc"/>
    <property type="match status" value="1"/>
</dbReference>
<dbReference type="InterPro" id="IPR050697">
    <property type="entry name" value="Adenylyl/Guanylyl_Cyclase_3/4"/>
</dbReference>
<dbReference type="EMBL" id="CAJNNW010001767">
    <property type="protein sequence ID" value="CAE8640833.1"/>
    <property type="molecule type" value="Genomic_DNA"/>
</dbReference>
<feature type="compositionally biased region" description="Polar residues" evidence="5">
    <location>
        <begin position="52"/>
        <end position="67"/>
    </location>
</feature>
<keyword evidence="2 6" id="KW-0812">Transmembrane</keyword>
<organism evidence="8 9">
    <name type="scientific">Polarella glacialis</name>
    <name type="common">Dinoflagellate</name>
    <dbReference type="NCBI Taxonomy" id="89957"/>
    <lineage>
        <taxon>Eukaryota</taxon>
        <taxon>Sar</taxon>
        <taxon>Alveolata</taxon>
        <taxon>Dinophyceae</taxon>
        <taxon>Suessiales</taxon>
        <taxon>Suessiaceae</taxon>
        <taxon>Polarella</taxon>
    </lineage>
</organism>
<evidence type="ECO:0000313" key="8">
    <source>
        <dbReference type="EMBL" id="CAE8640833.1"/>
    </source>
</evidence>
<evidence type="ECO:0000259" key="7">
    <source>
        <dbReference type="PROSITE" id="PS50125"/>
    </source>
</evidence>
<evidence type="ECO:0000256" key="6">
    <source>
        <dbReference type="SAM" id="Phobius"/>
    </source>
</evidence>
<dbReference type="GO" id="GO:0009190">
    <property type="term" value="P:cyclic nucleotide biosynthetic process"/>
    <property type="evidence" value="ECO:0007669"/>
    <property type="project" value="InterPro"/>
</dbReference>
<keyword evidence="3 6" id="KW-1133">Transmembrane helix</keyword>
<dbReference type="GO" id="GO:0016020">
    <property type="term" value="C:membrane"/>
    <property type="evidence" value="ECO:0007669"/>
    <property type="project" value="UniProtKB-SubCell"/>
</dbReference>
<dbReference type="Gene3D" id="1.20.120.350">
    <property type="entry name" value="Voltage-gated potassium channels. Chain C"/>
    <property type="match status" value="1"/>
</dbReference>
<feature type="compositionally biased region" description="Polar residues" evidence="5">
    <location>
        <begin position="368"/>
        <end position="379"/>
    </location>
</feature>
<evidence type="ECO:0000256" key="2">
    <source>
        <dbReference type="ARBA" id="ARBA00022692"/>
    </source>
</evidence>
<feature type="domain" description="Guanylate cyclase" evidence="7">
    <location>
        <begin position="767"/>
        <end position="899"/>
    </location>
</feature>
<accession>A0A813HTK3</accession>
<protein>
    <recommendedName>
        <fullName evidence="7">Guanylate cyclase domain-containing protein</fullName>
    </recommendedName>
</protein>
<dbReference type="SUPFAM" id="SSF55073">
    <property type="entry name" value="Nucleotide cyclase"/>
    <property type="match status" value="1"/>
</dbReference>
<evidence type="ECO:0000256" key="5">
    <source>
        <dbReference type="SAM" id="MobiDB-lite"/>
    </source>
</evidence>
<proteinExistence type="predicted"/>
<feature type="compositionally biased region" description="Low complexity" evidence="5">
    <location>
        <begin position="308"/>
        <end position="330"/>
    </location>
</feature>
<evidence type="ECO:0000256" key="1">
    <source>
        <dbReference type="ARBA" id="ARBA00004141"/>
    </source>
</evidence>
<reference evidence="8" key="1">
    <citation type="submission" date="2021-02" db="EMBL/GenBank/DDBJ databases">
        <authorList>
            <person name="Dougan E. K."/>
            <person name="Rhodes N."/>
            <person name="Thang M."/>
            <person name="Chan C."/>
        </authorList>
    </citation>
    <scope>NUCLEOTIDE SEQUENCE</scope>
</reference>
<feature type="compositionally biased region" description="Polar residues" evidence="5">
    <location>
        <begin position="333"/>
        <end position="347"/>
    </location>
</feature>
<feature type="compositionally biased region" description="Low complexity" evidence="5">
    <location>
        <begin position="1"/>
        <end position="23"/>
    </location>
</feature>
<feature type="transmembrane region" description="Helical" evidence="6">
    <location>
        <begin position="122"/>
        <end position="140"/>
    </location>
</feature>
<dbReference type="InterPro" id="IPR029787">
    <property type="entry name" value="Nucleotide_cyclase"/>
</dbReference>
<feature type="non-terminal residue" evidence="8">
    <location>
        <position position="1"/>
    </location>
</feature>